<evidence type="ECO:0000313" key="2">
    <source>
        <dbReference type="EMBL" id="TGZ47308.1"/>
    </source>
</evidence>
<sequence>MRTCPCPSTETGSRPLVVYLFAVAIHIRPLRHVAGTEKTKREGRNRGEEKNGTVGLSEYFTPGRVSSARVLLVRRKSQNRWSRRPSLEDAKS</sequence>
<evidence type="ECO:0000313" key="3">
    <source>
        <dbReference type="Proteomes" id="UP000310200"/>
    </source>
</evidence>
<comment type="caution">
    <text evidence="2">The sequence shown here is derived from an EMBL/GenBank/DDBJ whole genome shotgun (WGS) entry which is preliminary data.</text>
</comment>
<reference evidence="2 3" key="1">
    <citation type="journal article" date="2019" name="Philos. Trans. R. Soc. Lond., B, Biol. Sci.">
        <title>Ant behaviour and brain gene expression of defending hosts depend on the ecological success of the intruding social parasite.</title>
        <authorList>
            <person name="Kaur R."/>
            <person name="Stoldt M."/>
            <person name="Jongepier E."/>
            <person name="Feldmeyer B."/>
            <person name="Menzel F."/>
            <person name="Bornberg-Bauer E."/>
            <person name="Foitzik S."/>
        </authorList>
    </citation>
    <scope>NUCLEOTIDE SEQUENCE [LARGE SCALE GENOMIC DNA]</scope>
    <source>
        <tissue evidence="2">Whole body</tissue>
    </source>
</reference>
<organism evidence="2 3">
    <name type="scientific">Temnothorax longispinosus</name>
    <dbReference type="NCBI Taxonomy" id="300112"/>
    <lineage>
        <taxon>Eukaryota</taxon>
        <taxon>Metazoa</taxon>
        <taxon>Ecdysozoa</taxon>
        <taxon>Arthropoda</taxon>
        <taxon>Hexapoda</taxon>
        <taxon>Insecta</taxon>
        <taxon>Pterygota</taxon>
        <taxon>Neoptera</taxon>
        <taxon>Endopterygota</taxon>
        <taxon>Hymenoptera</taxon>
        <taxon>Apocrita</taxon>
        <taxon>Aculeata</taxon>
        <taxon>Formicoidea</taxon>
        <taxon>Formicidae</taxon>
        <taxon>Myrmicinae</taxon>
        <taxon>Temnothorax</taxon>
    </lineage>
</organism>
<name>A0A4S2KHZ8_9HYME</name>
<feature type="region of interest" description="Disordered" evidence="1">
    <location>
        <begin position="35"/>
        <end position="58"/>
    </location>
</feature>
<evidence type="ECO:0000256" key="1">
    <source>
        <dbReference type="SAM" id="MobiDB-lite"/>
    </source>
</evidence>
<proteinExistence type="predicted"/>
<dbReference type="Proteomes" id="UP000310200">
    <property type="component" value="Unassembled WGS sequence"/>
</dbReference>
<dbReference type="AlphaFoldDB" id="A0A4S2KHZ8"/>
<accession>A0A4S2KHZ8</accession>
<protein>
    <submittedName>
        <fullName evidence="2">Uncharacterized protein</fullName>
    </submittedName>
</protein>
<dbReference type="EMBL" id="QBLH01002734">
    <property type="protein sequence ID" value="TGZ47308.1"/>
    <property type="molecule type" value="Genomic_DNA"/>
</dbReference>
<keyword evidence="3" id="KW-1185">Reference proteome</keyword>
<feature type="compositionally biased region" description="Basic and acidic residues" evidence="1">
    <location>
        <begin position="35"/>
        <end position="51"/>
    </location>
</feature>
<gene>
    <name evidence="2" type="ORF">DBV15_04184</name>
</gene>